<dbReference type="GO" id="GO:0046872">
    <property type="term" value="F:metal ion binding"/>
    <property type="evidence" value="ECO:0007669"/>
    <property type="project" value="UniProtKB-KW"/>
</dbReference>
<evidence type="ECO:0000259" key="4">
    <source>
        <dbReference type="SMART" id="SM00892"/>
    </source>
</evidence>
<feature type="binding site" evidence="2">
    <location>
        <position position="116"/>
    </location>
    <ligand>
        <name>Mg(2+)</name>
        <dbReference type="ChEBI" id="CHEBI:18420"/>
        <note>catalytic</note>
    </ligand>
</feature>
<dbReference type="Gene3D" id="3.40.570.10">
    <property type="entry name" value="Extracellular Endonuclease, subunit A"/>
    <property type="match status" value="1"/>
</dbReference>
<gene>
    <name evidence="5" type="ORF">E7101_10990</name>
</gene>
<dbReference type="InterPro" id="IPR001604">
    <property type="entry name" value="Endo_G_ENPP1-like_dom"/>
</dbReference>
<accession>A0A9D5S8S3</accession>
<evidence type="ECO:0000313" key="6">
    <source>
        <dbReference type="Proteomes" id="UP000806522"/>
    </source>
</evidence>
<sequence>MSDTIRWICTPKPLEGVPEQILHKSSYITSYNKDTKLPNWVAWNLSGSHTDGPYKRMSNFYEDEDVPYPKATLDDYRGSGWSRGHMCPAGDNKWNEDAMYDTFSLTNVCPQNANLNSGLWNSIEMDCRRWARRFNDIYIVCGPIFMNREHEAIGANNVLVPEAFFKVVLCLNGKPKGIGFIVRNTDGTKKRDLYYNSIDQVERITGMDFFPALPDDIENVVEATADINDWN</sequence>
<dbReference type="GO" id="GO:0016787">
    <property type="term" value="F:hydrolase activity"/>
    <property type="evidence" value="ECO:0007669"/>
    <property type="project" value="InterPro"/>
</dbReference>
<dbReference type="InterPro" id="IPR044925">
    <property type="entry name" value="His-Me_finger_sf"/>
</dbReference>
<dbReference type="Proteomes" id="UP000806522">
    <property type="component" value="Unassembled WGS sequence"/>
</dbReference>
<name>A0A9D5S8S3_XYLRU</name>
<evidence type="ECO:0000259" key="3">
    <source>
        <dbReference type="SMART" id="SM00477"/>
    </source>
</evidence>
<feature type="domain" description="DNA/RNA non-specific endonuclease/pyrophosphatase/phosphodiesterase" evidence="4">
    <location>
        <begin position="23"/>
        <end position="216"/>
    </location>
</feature>
<dbReference type="InterPro" id="IPR040255">
    <property type="entry name" value="Non-specific_endonuclease"/>
</dbReference>
<reference evidence="5" key="1">
    <citation type="submission" date="2019-04" db="EMBL/GenBank/DDBJ databases">
        <title>Evolution of Biomass-Degrading Anaerobic Consortia Revealed by Metagenomics.</title>
        <authorList>
            <person name="Peng X."/>
        </authorList>
    </citation>
    <scope>NUCLEOTIDE SEQUENCE</scope>
    <source>
        <strain evidence="5">SIG140</strain>
    </source>
</reference>
<organism evidence="5 6">
    <name type="scientific">Xylanibacter ruminicola</name>
    <name type="common">Prevotella ruminicola</name>
    <dbReference type="NCBI Taxonomy" id="839"/>
    <lineage>
        <taxon>Bacteria</taxon>
        <taxon>Pseudomonadati</taxon>
        <taxon>Bacteroidota</taxon>
        <taxon>Bacteroidia</taxon>
        <taxon>Bacteroidales</taxon>
        <taxon>Prevotellaceae</taxon>
        <taxon>Xylanibacter</taxon>
    </lineage>
</organism>
<dbReference type="SUPFAM" id="SSF54060">
    <property type="entry name" value="His-Me finger endonucleases"/>
    <property type="match status" value="1"/>
</dbReference>
<evidence type="ECO:0000313" key="5">
    <source>
        <dbReference type="EMBL" id="MBE6271459.1"/>
    </source>
</evidence>
<feature type="active site" description="Proton acceptor" evidence="1">
    <location>
        <position position="85"/>
    </location>
</feature>
<comment type="caution">
    <text evidence="5">The sequence shown here is derived from an EMBL/GenBank/DDBJ whole genome shotgun (WGS) entry which is preliminary data.</text>
</comment>
<dbReference type="SMART" id="SM00477">
    <property type="entry name" value="NUC"/>
    <property type="match status" value="1"/>
</dbReference>
<dbReference type="PANTHER" id="PTHR13966">
    <property type="entry name" value="ENDONUCLEASE RELATED"/>
    <property type="match status" value="1"/>
</dbReference>
<dbReference type="PANTHER" id="PTHR13966:SF5">
    <property type="entry name" value="ENDONUCLEASE G, MITOCHONDRIAL"/>
    <property type="match status" value="1"/>
</dbReference>
<dbReference type="GO" id="GO:0004519">
    <property type="term" value="F:endonuclease activity"/>
    <property type="evidence" value="ECO:0007669"/>
    <property type="project" value="UniProtKB-KW"/>
</dbReference>
<keyword evidence="5" id="KW-0255">Endonuclease</keyword>
<evidence type="ECO:0000256" key="2">
    <source>
        <dbReference type="PIRSR" id="PIRSR640255-2"/>
    </source>
</evidence>
<keyword evidence="5" id="KW-0378">Hydrolase</keyword>
<keyword evidence="2" id="KW-0479">Metal-binding</keyword>
<dbReference type="SMART" id="SM00892">
    <property type="entry name" value="Endonuclease_NS"/>
    <property type="match status" value="1"/>
</dbReference>
<dbReference type="InterPro" id="IPR044929">
    <property type="entry name" value="DNA/RNA_non-sp_Endonuclease_sf"/>
</dbReference>
<feature type="domain" description="ENPP1-3/EXOG-like endonuclease/phosphodiesterase" evidence="3">
    <location>
        <begin position="24"/>
        <end position="216"/>
    </location>
</feature>
<dbReference type="GO" id="GO:0003676">
    <property type="term" value="F:nucleic acid binding"/>
    <property type="evidence" value="ECO:0007669"/>
    <property type="project" value="InterPro"/>
</dbReference>
<dbReference type="CDD" id="cd00091">
    <property type="entry name" value="NUC"/>
    <property type="match status" value="1"/>
</dbReference>
<dbReference type="InterPro" id="IPR020821">
    <property type="entry name" value="ENPP1-3/EXOG-like_nuc-like"/>
</dbReference>
<evidence type="ECO:0000256" key="1">
    <source>
        <dbReference type="PIRSR" id="PIRSR640255-1"/>
    </source>
</evidence>
<dbReference type="Pfam" id="PF01223">
    <property type="entry name" value="Endonuclease_NS"/>
    <property type="match status" value="1"/>
</dbReference>
<keyword evidence="5" id="KW-0540">Nuclease</keyword>
<dbReference type="AlphaFoldDB" id="A0A9D5S8S3"/>
<protein>
    <submittedName>
        <fullName evidence="5">DNA/RNA non-specific endonuclease</fullName>
    </submittedName>
</protein>
<dbReference type="EMBL" id="SUYC01000012">
    <property type="protein sequence ID" value="MBE6271459.1"/>
    <property type="molecule type" value="Genomic_DNA"/>
</dbReference>
<proteinExistence type="predicted"/>